<gene>
    <name evidence="1" type="ORF">Patl1_18131</name>
</gene>
<dbReference type="Proteomes" id="UP001164250">
    <property type="component" value="Chromosome 2"/>
</dbReference>
<reference evidence="2" key="1">
    <citation type="journal article" date="2023" name="G3 (Bethesda)">
        <title>Genome assembly and association tests identify interacting loci associated with vigor, precocity, and sex in interspecific pistachio rootstocks.</title>
        <authorList>
            <person name="Palmer W."/>
            <person name="Jacygrad E."/>
            <person name="Sagayaradj S."/>
            <person name="Cavanaugh K."/>
            <person name="Han R."/>
            <person name="Bertier L."/>
            <person name="Beede B."/>
            <person name="Kafkas S."/>
            <person name="Golino D."/>
            <person name="Preece J."/>
            <person name="Michelmore R."/>
        </authorList>
    </citation>
    <scope>NUCLEOTIDE SEQUENCE [LARGE SCALE GENOMIC DNA]</scope>
</reference>
<evidence type="ECO:0000313" key="2">
    <source>
        <dbReference type="Proteomes" id="UP001164250"/>
    </source>
</evidence>
<evidence type="ECO:0000313" key="1">
    <source>
        <dbReference type="EMBL" id="KAJ0105182.1"/>
    </source>
</evidence>
<organism evidence="1 2">
    <name type="scientific">Pistacia atlantica</name>
    <dbReference type="NCBI Taxonomy" id="434234"/>
    <lineage>
        <taxon>Eukaryota</taxon>
        <taxon>Viridiplantae</taxon>
        <taxon>Streptophyta</taxon>
        <taxon>Embryophyta</taxon>
        <taxon>Tracheophyta</taxon>
        <taxon>Spermatophyta</taxon>
        <taxon>Magnoliopsida</taxon>
        <taxon>eudicotyledons</taxon>
        <taxon>Gunneridae</taxon>
        <taxon>Pentapetalae</taxon>
        <taxon>rosids</taxon>
        <taxon>malvids</taxon>
        <taxon>Sapindales</taxon>
        <taxon>Anacardiaceae</taxon>
        <taxon>Pistacia</taxon>
    </lineage>
</organism>
<proteinExistence type="predicted"/>
<protein>
    <submittedName>
        <fullName evidence="1">Uncharacterized protein</fullName>
    </submittedName>
</protein>
<dbReference type="EMBL" id="CM047898">
    <property type="protein sequence ID" value="KAJ0105182.1"/>
    <property type="molecule type" value="Genomic_DNA"/>
</dbReference>
<accession>A0ACC1BZI5</accession>
<keyword evidence="2" id="KW-1185">Reference proteome</keyword>
<sequence>MEQADHAKSVLESPLIPNSEESFDHGATLSKKLICDKTEIMEELKMQMHLAGPLVVVSFLEYSLQMISVMYVGHLDELSLASASMATSFAGVTGFSFMLGMGSALETLCGQAYGAKQNPMLALKQDPQISLEAGIYACWLIPSILPFGLLQCQLRFLQTQNNVFPLMITTGVTSLVHVLTCWTFLFGFGFGSKGAALSCATSYWVNVFILAIYIKFSPTCRKTWTGFSKEALENLHSFLGLGIPSALMVCLEYWSYEFLVLMSGLLPNPKLETSMMSISLNTSSVVFRIPYGLGSAISTRVSNELGAERPYTARLAVLIAIILAVMENLFLSSIAVSARDIWGWIARGCGWQKICVYVNLAANYLVGLPSAISLTFFFQIWRKGTLDGNHMWEWPTSTFAFNHYNAHKLEGRSEEGQEKSVCLHNSNGYGIMKALSCLISTFSTRIS</sequence>
<name>A0ACC1BZI5_9ROSI</name>
<comment type="caution">
    <text evidence="1">The sequence shown here is derived from an EMBL/GenBank/DDBJ whole genome shotgun (WGS) entry which is preliminary data.</text>
</comment>